<dbReference type="STRING" id="39495.SAMN02745111_01417"/>
<dbReference type="UniPathway" id="UPA00031">
    <property type="reaction ID" value="UER00013"/>
</dbReference>
<protein>
    <recommendedName>
        <fullName evidence="3 8">Histidinol-phosphatase</fullName>
        <shortName evidence="8">HolPase</shortName>
        <ecNumber evidence="3 8">3.1.3.15</ecNumber>
    </recommendedName>
</protein>
<evidence type="ECO:0000256" key="1">
    <source>
        <dbReference type="ARBA" id="ARBA00004970"/>
    </source>
</evidence>
<comment type="catalytic activity">
    <reaction evidence="7 8">
        <text>L-histidinol phosphate + H2O = L-histidinol + phosphate</text>
        <dbReference type="Rhea" id="RHEA:14465"/>
        <dbReference type="ChEBI" id="CHEBI:15377"/>
        <dbReference type="ChEBI" id="CHEBI:43474"/>
        <dbReference type="ChEBI" id="CHEBI:57699"/>
        <dbReference type="ChEBI" id="CHEBI:57980"/>
        <dbReference type="EC" id="3.1.3.15"/>
    </reaction>
</comment>
<dbReference type="GO" id="GO:0005737">
    <property type="term" value="C:cytoplasm"/>
    <property type="evidence" value="ECO:0007669"/>
    <property type="project" value="TreeGrafter"/>
</dbReference>
<dbReference type="SUPFAM" id="SSF89550">
    <property type="entry name" value="PHP domain-like"/>
    <property type="match status" value="1"/>
</dbReference>
<evidence type="ECO:0000256" key="2">
    <source>
        <dbReference type="ARBA" id="ARBA00009152"/>
    </source>
</evidence>
<organism evidence="10 11">
    <name type="scientific">Eubacterium uniforme</name>
    <dbReference type="NCBI Taxonomy" id="39495"/>
    <lineage>
        <taxon>Bacteria</taxon>
        <taxon>Bacillati</taxon>
        <taxon>Bacillota</taxon>
        <taxon>Clostridia</taxon>
        <taxon>Eubacteriales</taxon>
        <taxon>Eubacteriaceae</taxon>
        <taxon>Eubacterium</taxon>
    </lineage>
</organism>
<keyword evidence="6 8" id="KW-0368">Histidine biosynthesis</keyword>
<comment type="similarity">
    <text evidence="2 8">Belongs to the PHP hydrolase family. HisK subfamily.</text>
</comment>
<name>A0A1T4VQH4_9FIRM</name>
<keyword evidence="5 8" id="KW-0378">Hydrolase</keyword>
<evidence type="ECO:0000259" key="9">
    <source>
        <dbReference type="Pfam" id="PF02811"/>
    </source>
</evidence>
<evidence type="ECO:0000313" key="11">
    <source>
        <dbReference type="Proteomes" id="UP000190814"/>
    </source>
</evidence>
<keyword evidence="4 8" id="KW-0028">Amino-acid biosynthesis</keyword>
<dbReference type="InterPro" id="IPR004013">
    <property type="entry name" value="PHP_dom"/>
</dbReference>
<dbReference type="AlphaFoldDB" id="A0A1T4VQH4"/>
<reference evidence="10 11" key="1">
    <citation type="submission" date="2017-02" db="EMBL/GenBank/DDBJ databases">
        <authorList>
            <person name="Peterson S.W."/>
        </authorList>
    </citation>
    <scope>NUCLEOTIDE SEQUENCE [LARGE SCALE GENOMIC DNA]</scope>
    <source>
        <strain evidence="10 11">ATCC 35992</strain>
    </source>
</reference>
<proteinExistence type="inferred from homology"/>
<dbReference type="InterPro" id="IPR016195">
    <property type="entry name" value="Pol/histidinol_Pase-like"/>
</dbReference>
<evidence type="ECO:0000313" key="10">
    <source>
        <dbReference type="EMBL" id="SKA67206.1"/>
    </source>
</evidence>
<dbReference type="OrthoDB" id="9775255at2"/>
<dbReference type="CDD" id="cd12110">
    <property type="entry name" value="PHP_HisPPase_Hisj_like"/>
    <property type="match status" value="1"/>
</dbReference>
<dbReference type="Proteomes" id="UP000190814">
    <property type="component" value="Unassembled WGS sequence"/>
</dbReference>
<evidence type="ECO:0000256" key="4">
    <source>
        <dbReference type="ARBA" id="ARBA00022605"/>
    </source>
</evidence>
<evidence type="ECO:0000256" key="3">
    <source>
        <dbReference type="ARBA" id="ARBA00013085"/>
    </source>
</evidence>
<dbReference type="Gene3D" id="3.20.20.140">
    <property type="entry name" value="Metal-dependent hydrolases"/>
    <property type="match status" value="1"/>
</dbReference>
<keyword evidence="11" id="KW-1185">Reference proteome</keyword>
<dbReference type="PANTHER" id="PTHR21039">
    <property type="entry name" value="HISTIDINOL PHOSPHATASE-RELATED"/>
    <property type="match status" value="1"/>
</dbReference>
<dbReference type="EMBL" id="FUXZ01000008">
    <property type="protein sequence ID" value="SKA67206.1"/>
    <property type="molecule type" value="Genomic_DNA"/>
</dbReference>
<evidence type="ECO:0000256" key="8">
    <source>
        <dbReference type="RuleBase" id="RU366003"/>
    </source>
</evidence>
<evidence type="ECO:0000256" key="6">
    <source>
        <dbReference type="ARBA" id="ARBA00023102"/>
    </source>
</evidence>
<accession>A0A1T4VQH4</accession>
<dbReference type="InterPro" id="IPR010140">
    <property type="entry name" value="Histidinol_P_phosphatase_HisJ"/>
</dbReference>
<feature type="domain" description="PHP" evidence="9">
    <location>
        <begin position="45"/>
        <end position="217"/>
    </location>
</feature>
<dbReference type="GO" id="GO:0000105">
    <property type="term" value="P:L-histidine biosynthetic process"/>
    <property type="evidence" value="ECO:0007669"/>
    <property type="project" value="UniProtKB-UniRule"/>
</dbReference>
<dbReference type="Pfam" id="PF02811">
    <property type="entry name" value="PHP"/>
    <property type="match status" value="1"/>
</dbReference>
<evidence type="ECO:0000256" key="7">
    <source>
        <dbReference type="ARBA" id="ARBA00049158"/>
    </source>
</evidence>
<dbReference type="EC" id="3.1.3.15" evidence="3 8"/>
<dbReference type="RefSeq" id="WP_078766292.1">
    <property type="nucleotide sequence ID" value="NZ_FUXZ01000008.1"/>
</dbReference>
<gene>
    <name evidence="10" type="ORF">SAMN02745111_01417</name>
</gene>
<evidence type="ECO:0000256" key="5">
    <source>
        <dbReference type="ARBA" id="ARBA00022801"/>
    </source>
</evidence>
<dbReference type="PANTHER" id="PTHR21039:SF0">
    <property type="entry name" value="HISTIDINOL-PHOSPHATASE"/>
    <property type="match status" value="1"/>
</dbReference>
<dbReference type="GO" id="GO:0004401">
    <property type="term" value="F:histidinol-phosphatase activity"/>
    <property type="evidence" value="ECO:0007669"/>
    <property type="project" value="UniProtKB-UniRule"/>
</dbReference>
<sequence>MDKTKYINTLNKPKDADLFDFDYNDDFYRRNPELPDSYRGHLKNFHTHTYRCNHATGDVYDYCERAIERGFDTLGFTDHNPFPDNEPIPGIRMDFSELDDYISSINQARIDYPTLKLYTGFECDYFKEFDSYYRDFLLGEKGIEYLTGSVHVYPYEGGLRGVHGQSMDTDMMKSYTNSIVDVIESGHFLYVNHPDLFGQQMPSWNDEVYAMSKFIIETAVGCNVPLELNVSGICKTALHPDEASNLNYPIRQFWEIAADLGAEVVLGTDAHHPIRLDTNMYHGFKMIEELGLIQADIEKLINNR</sequence>
<comment type="pathway">
    <text evidence="1 8">Amino-acid biosynthesis; L-histidine biosynthesis; L-histidine from 5-phospho-alpha-D-ribose 1-diphosphate: step 8/9.</text>
</comment>